<accession>A0ACA9Q5F4</accession>
<sequence>MSHMSNNQQKTVCPTDRTPRKRRASHGMVLKLGRSNRSRFVSSTSIINFR</sequence>
<evidence type="ECO:0000313" key="2">
    <source>
        <dbReference type="Proteomes" id="UP000789702"/>
    </source>
</evidence>
<dbReference type="EMBL" id="CAJVPU010039522">
    <property type="protein sequence ID" value="CAG8737232.1"/>
    <property type="molecule type" value="Genomic_DNA"/>
</dbReference>
<comment type="caution">
    <text evidence="1">The sequence shown here is derived from an EMBL/GenBank/DDBJ whole genome shotgun (WGS) entry which is preliminary data.</text>
</comment>
<keyword evidence="2" id="KW-1185">Reference proteome</keyword>
<evidence type="ECO:0000313" key="1">
    <source>
        <dbReference type="EMBL" id="CAG8737232.1"/>
    </source>
</evidence>
<protein>
    <submittedName>
        <fullName evidence="1">10016_t:CDS:1</fullName>
    </submittedName>
</protein>
<organism evidence="1 2">
    <name type="scientific">Dentiscutata heterogama</name>
    <dbReference type="NCBI Taxonomy" id="1316150"/>
    <lineage>
        <taxon>Eukaryota</taxon>
        <taxon>Fungi</taxon>
        <taxon>Fungi incertae sedis</taxon>
        <taxon>Mucoromycota</taxon>
        <taxon>Glomeromycotina</taxon>
        <taxon>Glomeromycetes</taxon>
        <taxon>Diversisporales</taxon>
        <taxon>Gigasporaceae</taxon>
        <taxon>Dentiscutata</taxon>
    </lineage>
</organism>
<proteinExistence type="predicted"/>
<feature type="non-terminal residue" evidence="1">
    <location>
        <position position="50"/>
    </location>
</feature>
<name>A0ACA9Q5F4_9GLOM</name>
<dbReference type="Proteomes" id="UP000789702">
    <property type="component" value="Unassembled WGS sequence"/>
</dbReference>
<reference evidence="1" key="1">
    <citation type="submission" date="2021-06" db="EMBL/GenBank/DDBJ databases">
        <authorList>
            <person name="Kallberg Y."/>
            <person name="Tangrot J."/>
            <person name="Rosling A."/>
        </authorList>
    </citation>
    <scope>NUCLEOTIDE SEQUENCE</scope>
    <source>
        <strain evidence="1">IL203A</strain>
    </source>
</reference>
<gene>
    <name evidence="1" type="ORF">DHETER_LOCUS13815</name>
</gene>